<dbReference type="EMBL" id="BGPR01011048">
    <property type="protein sequence ID" value="GBN49339.1"/>
    <property type="molecule type" value="Genomic_DNA"/>
</dbReference>
<accession>A0A4Y2PE61</accession>
<sequence length="148" mass="16695">MAIKPYTANYMSRICLKILISTDTDSCQERFGVIFCMFLLEVTAKYRSPCGTVMQGHPVMKLLTFPSSWNNCHGFPVSGIAPSVSSHILISQLFCHKRNRFCGHGVCCKESSSKSQRHVYGNLRLTHTTSTTLSLTRYFCHNSSNVKY</sequence>
<keyword evidence="3" id="KW-1185">Reference proteome</keyword>
<dbReference type="EMBL" id="BGPR01011047">
    <property type="protein sequence ID" value="GBN49336.1"/>
    <property type="molecule type" value="Genomic_DNA"/>
</dbReference>
<evidence type="ECO:0000313" key="2">
    <source>
        <dbReference type="EMBL" id="GBN49339.1"/>
    </source>
</evidence>
<comment type="caution">
    <text evidence="2">The sequence shown here is derived from an EMBL/GenBank/DDBJ whole genome shotgun (WGS) entry which is preliminary data.</text>
</comment>
<dbReference type="Proteomes" id="UP000499080">
    <property type="component" value="Unassembled WGS sequence"/>
</dbReference>
<proteinExistence type="predicted"/>
<evidence type="ECO:0000313" key="3">
    <source>
        <dbReference type="Proteomes" id="UP000499080"/>
    </source>
</evidence>
<protein>
    <submittedName>
        <fullName evidence="2">Uncharacterized protein</fullName>
    </submittedName>
</protein>
<organism evidence="2 3">
    <name type="scientific">Araneus ventricosus</name>
    <name type="common">Orbweaver spider</name>
    <name type="synonym">Epeira ventricosa</name>
    <dbReference type="NCBI Taxonomy" id="182803"/>
    <lineage>
        <taxon>Eukaryota</taxon>
        <taxon>Metazoa</taxon>
        <taxon>Ecdysozoa</taxon>
        <taxon>Arthropoda</taxon>
        <taxon>Chelicerata</taxon>
        <taxon>Arachnida</taxon>
        <taxon>Araneae</taxon>
        <taxon>Araneomorphae</taxon>
        <taxon>Entelegynae</taxon>
        <taxon>Araneoidea</taxon>
        <taxon>Araneidae</taxon>
        <taxon>Araneus</taxon>
    </lineage>
</organism>
<evidence type="ECO:0000313" key="1">
    <source>
        <dbReference type="EMBL" id="GBN49336.1"/>
    </source>
</evidence>
<dbReference type="AlphaFoldDB" id="A0A4Y2PE61"/>
<name>A0A4Y2PE61_ARAVE</name>
<gene>
    <name evidence="2" type="ORF">AVEN_186099_1</name>
    <name evidence="1" type="ORF">AVEN_42061_1</name>
</gene>
<reference evidence="2 3" key="1">
    <citation type="journal article" date="2019" name="Sci. Rep.">
        <title>Orb-weaving spider Araneus ventricosus genome elucidates the spidroin gene catalogue.</title>
        <authorList>
            <person name="Kono N."/>
            <person name="Nakamura H."/>
            <person name="Ohtoshi R."/>
            <person name="Moran D.A.P."/>
            <person name="Shinohara A."/>
            <person name="Yoshida Y."/>
            <person name="Fujiwara M."/>
            <person name="Mori M."/>
            <person name="Tomita M."/>
            <person name="Arakawa K."/>
        </authorList>
    </citation>
    <scope>NUCLEOTIDE SEQUENCE [LARGE SCALE GENOMIC DNA]</scope>
</reference>